<feature type="region of interest" description="Disordered" evidence="1">
    <location>
        <begin position="100"/>
        <end position="139"/>
    </location>
</feature>
<feature type="compositionally biased region" description="Polar residues" evidence="1">
    <location>
        <begin position="100"/>
        <end position="119"/>
    </location>
</feature>
<accession>A0ABQ0LIR3</accession>
<evidence type="ECO:0000313" key="3">
    <source>
        <dbReference type="Proteomes" id="UP000815677"/>
    </source>
</evidence>
<name>A0ABQ0LIR3_MYCCL</name>
<evidence type="ECO:0000256" key="1">
    <source>
        <dbReference type="SAM" id="MobiDB-lite"/>
    </source>
</evidence>
<sequence length="193" mass="21941">MPAPERLRDVLKALPSILYYLFYGWASYTISKALIPRIGERIGFDTSVLVPQDTRSSYRSRCRWRCWLSFDIFLSWLVGRCCRAKITQNRHLLPLLTSNSQQGSGNTGIDSEKVSPTSANEKDTPVPPRPMRRDSADATDCERINDRQVVCGGLRTPAGHLLDIVLPRELSSSNELSAHTIVTPPMQWRKWRL</sequence>
<proteinExistence type="predicted"/>
<evidence type="ECO:0000313" key="2">
    <source>
        <dbReference type="EMBL" id="GAT50999.1"/>
    </source>
</evidence>
<gene>
    <name evidence="2" type="ORF">MCHLO_08181</name>
</gene>
<dbReference type="Proteomes" id="UP000815677">
    <property type="component" value="Unassembled WGS sequence"/>
</dbReference>
<dbReference type="EMBL" id="DF846796">
    <property type="protein sequence ID" value="GAT50999.1"/>
    <property type="molecule type" value="Genomic_DNA"/>
</dbReference>
<protein>
    <submittedName>
        <fullName evidence="2">Uncharacterized protein</fullName>
    </submittedName>
</protein>
<reference evidence="2" key="1">
    <citation type="submission" date="2014-09" db="EMBL/GenBank/DDBJ databases">
        <title>Genome sequence of the luminous mushroom Mycena chlorophos for searching fungal bioluminescence genes.</title>
        <authorList>
            <person name="Tanaka Y."/>
            <person name="Kasuga D."/>
            <person name="Oba Y."/>
            <person name="Hase S."/>
            <person name="Sato K."/>
            <person name="Oba Y."/>
            <person name="Sakakibara Y."/>
        </authorList>
    </citation>
    <scope>NUCLEOTIDE SEQUENCE</scope>
</reference>
<keyword evidence="3" id="KW-1185">Reference proteome</keyword>
<organism evidence="2 3">
    <name type="scientific">Mycena chlorophos</name>
    <name type="common">Agaric fungus</name>
    <name type="synonym">Agaricus chlorophos</name>
    <dbReference type="NCBI Taxonomy" id="658473"/>
    <lineage>
        <taxon>Eukaryota</taxon>
        <taxon>Fungi</taxon>
        <taxon>Dikarya</taxon>
        <taxon>Basidiomycota</taxon>
        <taxon>Agaricomycotina</taxon>
        <taxon>Agaricomycetes</taxon>
        <taxon>Agaricomycetidae</taxon>
        <taxon>Agaricales</taxon>
        <taxon>Marasmiineae</taxon>
        <taxon>Mycenaceae</taxon>
        <taxon>Mycena</taxon>
    </lineage>
</organism>